<name>A0AAE1HYI3_9NEOP</name>
<dbReference type="InterPro" id="IPR038765">
    <property type="entry name" value="Papain-like_cys_pep_sf"/>
</dbReference>
<dbReference type="AlphaFoldDB" id="A0AAE1HYI3"/>
<feature type="region of interest" description="Disordered" evidence="1">
    <location>
        <begin position="649"/>
        <end position="670"/>
    </location>
</feature>
<feature type="domain" description="DUF6570" evidence="3">
    <location>
        <begin position="509"/>
        <end position="638"/>
    </location>
</feature>
<evidence type="ECO:0000256" key="1">
    <source>
        <dbReference type="SAM" id="MobiDB-lite"/>
    </source>
</evidence>
<dbReference type="InterPro" id="IPR006928">
    <property type="entry name" value="Herpes_teg_USP"/>
</dbReference>
<dbReference type="PROSITE" id="PS51257">
    <property type="entry name" value="PROKAR_LIPOPROTEIN"/>
    <property type="match status" value="1"/>
</dbReference>
<dbReference type="PANTHER" id="PTHR40552">
    <property type="entry name" value="AT05186P-RELATED"/>
    <property type="match status" value="1"/>
</dbReference>
<dbReference type="SUPFAM" id="SSF54001">
    <property type="entry name" value="Cysteine proteinases"/>
    <property type="match status" value="1"/>
</dbReference>
<gene>
    <name evidence="4" type="ORF">KUF71_019596</name>
</gene>
<keyword evidence="5" id="KW-1185">Reference proteome</keyword>
<organism evidence="4 5">
    <name type="scientific">Frankliniella fusca</name>
    <dbReference type="NCBI Taxonomy" id="407009"/>
    <lineage>
        <taxon>Eukaryota</taxon>
        <taxon>Metazoa</taxon>
        <taxon>Ecdysozoa</taxon>
        <taxon>Arthropoda</taxon>
        <taxon>Hexapoda</taxon>
        <taxon>Insecta</taxon>
        <taxon>Pterygota</taxon>
        <taxon>Neoptera</taxon>
        <taxon>Paraneoptera</taxon>
        <taxon>Thysanoptera</taxon>
        <taxon>Terebrantia</taxon>
        <taxon>Thripoidea</taxon>
        <taxon>Thripidae</taxon>
        <taxon>Frankliniella</taxon>
    </lineage>
</organism>
<protein>
    <submittedName>
        <fullName evidence="4">Inactive disease susceptibility protein LOV1</fullName>
    </submittedName>
</protein>
<dbReference type="Pfam" id="PF20209">
    <property type="entry name" value="DUF6570"/>
    <property type="match status" value="1"/>
</dbReference>
<dbReference type="PANTHER" id="PTHR40552:SF6">
    <property type="entry name" value="FI09606P-RELATED"/>
    <property type="match status" value="1"/>
</dbReference>
<sequence length="802" mass="91678">MRVLRGTFDQSDFIRFSKYFGRQCTANAVAGACKANVVNPSLWTSQTIDECLMTGDKLFELSYELLPSTFKHIYLRPDELYSTLSFPENEITFQVEINEVFDGTSINSIATVSNDGSTNYCLHDAVLCFFHKFHYGIFTCQVESIAVMQIENEYYVFDSHKRCKNGLRDGANGTAVLVCFADINELVIHLKALYKCSRCCSAPTAVCDSCQFSISPLLITNVTNINYHALSNATETSNVSNKSVSQLELARNAANKLLIQKKQETELIDQIYDLTIRPTQVKYERTPEMKAKNVEQICKRYNTDVLVKETKIKQVREKYQNGKSFKELHSKKMQEKYNINESFKTSHSKKMREKYNTDESFKVSHCKKMKAKMQEKYNTDDSFKISHNINMKQKYQTDTNYHNKLLSNAKNSYQSLQGSKRKLNYQNLYHASKKTKISLHERFQEQKREMPTVICTCCAQLFFKKSTVHEQTLKINKSLRISDVCIYRSHLQENESGNVCSTCANHLKKGKVPHFAVVNGLLFEPLPKELTGLTTLEERLVSARIPFMQIRELGYQKQLGLKGNCVNVPIDINKTVTCLPRMDSEDDTLLVQLMRRMSDKTPYAFENVRPEKVFNAAKYLANTQLYKQHKISLNENRLQQFHDQTNDAITDSVSSSNEDDPIQQAGDEDDLTDQQETLLTSGFVADSGIKIAPGEGNMPLSLTLDEDMDVLAFPTVYGGKQRIFKVKYTPVEMAKAEARSHDRRVATNIPKVMMNFCKARIHKLKSRVNINVVHHQEESGLISRDLIHLDYDPANSPSIPFP</sequence>
<evidence type="ECO:0000259" key="2">
    <source>
        <dbReference type="Pfam" id="PF04843"/>
    </source>
</evidence>
<dbReference type="InterPro" id="IPR046700">
    <property type="entry name" value="DUF6570"/>
</dbReference>
<dbReference type="Proteomes" id="UP001219518">
    <property type="component" value="Unassembled WGS sequence"/>
</dbReference>
<evidence type="ECO:0000313" key="4">
    <source>
        <dbReference type="EMBL" id="KAK3929755.1"/>
    </source>
</evidence>
<accession>A0AAE1HYI3</accession>
<feature type="compositionally biased region" description="Acidic residues" evidence="1">
    <location>
        <begin position="657"/>
        <end position="670"/>
    </location>
</feature>
<comment type="caution">
    <text evidence="4">The sequence shown here is derived from an EMBL/GenBank/DDBJ whole genome shotgun (WGS) entry which is preliminary data.</text>
</comment>
<dbReference type="EMBL" id="JAHWGI010001403">
    <property type="protein sequence ID" value="KAK3929755.1"/>
    <property type="molecule type" value="Genomic_DNA"/>
</dbReference>
<evidence type="ECO:0000313" key="5">
    <source>
        <dbReference type="Proteomes" id="UP001219518"/>
    </source>
</evidence>
<reference evidence="4" key="1">
    <citation type="submission" date="2021-07" db="EMBL/GenBank/DDBJ databases">
        <authorList>
            <person name="Catto M.A."/>
            <person name="Jacobson A."/>
            <person name="Kennedy G."/>
            <person name="Labadie P."/>
            <person name="Hunt B.G."/>
            <person name="Srinivasan R."/>
        </authorList>
    </citation>
    <scope>NUCLEOTIDE SEQUENCE</scope>
    <source>
        <strain evidence="4">PL_HMW_Pooled</strain>
        <tissue evidence="4">Head</tissue>
    </source>
</reference>
<reference evidence="4" key="2">
    <citation type="journal article" date="2023" name="BMC Genomics">
        <title>Pest status, molecular evolution, and epigenetic factors derived from the genome assembly of Frankliniella fusca, a thysanopteran phytovirus vector.</title>
        <authorList>
            <person name="Catto M.A."/>
            <person name="Labadie P.E."/>
            <person name="Jacobson A.L."/>
            <person name="Kennedy G.G."/>
            <person name="Srinivasan R."/>
            <person name="Hunt B.G."/>
        </authorList>
    </citation>
    <scope>NUCLEOTIDE SEQUENCE</scope>
    <source>
        <strain evidence="4">PL_HMW_Pooled</strain>
    </source>
</reference>
<evidence type="ECO:0000259" key="3">
    <source>
        <dbReference type="Pfam" id="PF20209"/>
    </source>
</evidence>
<dbReference type="Gene3D" id="3.90.70.120">
    <property type="match status" value="1"/>
</dbReference>
<feature type="domain" description="Peptidase C76" evidence="2">
    <location>
        <begin position="14"/>
        <end position="161"/>
    </location>
</feature>
<proteinExistence type="predicted"/>
<dbReference type="Pfam" id="PF04843">
    <property type="entry name" value="Herpes_teg_N"/>
    <property type="match status" value="1"/>
</dbReference>